<keyword evidence="2" id="KW-1185">Reference proteome</keyword>
<reference evidence="1" key="1">
    <citation type="submission" date="2020-05" db="EMBL/GenBank/DDBJ databases">
        <title>Large-scale comparative analyses of tick genomes elucidate their genetic diversity and vector capacities.</title>
        <authorList>
            <person name="Jia N."/>
            <person name="Wang J."/>
            <person name="Shi W."/>
            <person name="Du L."/>
            <person name="Sun Y."/>
            <person name="Zhan W."/>
            <person name="Jiang J."/>
            <person name="Wang Q."/>
            <person name="Zhang B."/>
            <person name="Ji P."/>
            <person name="Sakyi L.B."/>
            <person name="Cui X."/>
            <person name="Yuan T."/>
            <person name="Jiang B."/>
            <person name="Yang W."/>
            <person name="Lam T.T.-Y."/>
            <person name="Chang Q."/>
            <person name="Ding S."/>
            <person name="Wang X."/>
            <person name="Zhu J."/>
            <person name="Ruan X."/>
            <person name="Zhao L."/>
            <person name="Wei J."/>
            <person name="Que T."/>
            <person name="Du C."/>
            <person name="Cheng J."/>
            <person name="Dai P."/>
            <person name="Han X."/>
            <person name="Huang E."/>
            <person name="Gao Y."/>
            <person name="Liu J."/>
            <person name="Shao H."/>
            <person name="Ye R."/>
            <person name="Li L."/>
            <person name="Wei W."/>
            <person name="Wang X."/>
            <person name="Wang C."/>
            <person name="Yang T."/>
            <person name="Huo Q."/>
            <person name="Li W."/>
            <person name="Guo W."/>
            <person name="Chen H."/>
            <person name="Zhou L."/>
            <person name="Ni X."/>
            <person name="Tian J."/>
            <person name="Zhou Y."/>
            <person name="Sheng Y."/>
            <person name="Liu T."/>
            <person name="Pan Y."/>
            <person name="Xia L."/>
            <person name="Li J."/>
            <person name="Zhao F."/>
            <person name="Cao W."/>
        </authorList>
    </citation>
    <scope>NUCLEOTIDE SEQUENCE</scope>
    <source>
        <strain evidence="1">Hyas-2018</strain>
    </source>
</reference>
<organism evidence="1 2">
    <name type="scientific">Hyalomma asiaticum</name>
    <name type="common">Tick</name>
    <dbReference type="NCBI Taxonomy" id="266040"/>
    <lineage>
        <taxon>Eukaryota</taxon>
        <taxon>Metazoa</taxon>
        <taxon>Ecdysozoa</taxon>
        <taxon>Arthropoda</taxon>
        <taxon>Chelicerata</taxon>
        <taxon>Arachnida</taxon>
        <taxon>Acari</taxon>
        <taxon>Parasitiformes</taxon>
        <taxon>Ixodida</taxon>
        <taxon>Ixodoidea</taxon>
        <taxon>Ixodidae</taxon>
        <taxon>Hyalomminae</taxon>
        <taxon>Hyalomma</taxon>
    </lineage>
</organism>
<dbReference type="Proteomes" id="UP000821845">
    <property type="component" value="Chromosome 4"/>
</dbReference>
<sequence>MRVKSAQTCVLKTGGSLHATCMLTFIARDMGFPLKPWSDLFTPCGGEAGIQEFMESAAKVSIGLSEDAPFLGPFTKDYAKCASKGSEFLMPSG</sequence>
<dbReference type="EMBL" id="CM023484">
    <property type="protein sequence ID" value="KAH6933396.1"/>
    <property type="molecule type" value="Genomic_DNA"/>
</dbReference>
<protein>
    <submittedName>
        <fullName evidence="1">Uncharacterized protein</fullName>
    </submittedName>
</protein>
<name>A0ACB7SHG7_HYAAI</name>
<accession>A0ACB7SHG7</accession>
<gene>
    <name evidence="1" type="ORF">HPB50_014505</name>
</gene>
<evidence type="ECO:0000313" key="1">
    <source>
        <dbReference type="EMBL" id="KAH6933396.1"/>
    </source>
</evidence>
<evidence type="ECO:0000313" key="2">
    <source>
        <dbReference type="Proteomes" id="UP000821845"/>
    </source>
</evidence>
<proteinExistence type="predicted"/>
<comment type="caution">
    <text evidence="1">The sequence shown here is derived from an EMBL/GenBank/DDBJ whole genome shotgun (WGS) entry which is preliminary data.</text>
</comment>